<feature type="domain" description="HTH cro/C1-type" evidence="1">
    <location>
        <begin position="42"/>
        <end position="96"/>
    </location>
</feature>
<organism evidence="2 3">
    <name type="scientific">Corynebacterium glaucum</name>
    <dbReference type="NCBI Taxonomy" id="187491"/>
    <lineage>
        <taxon>Bacteria</taxon>
        <taxon>Bacillati</taxon>
        <taxon>Actinomycetota</taxon>
        <taxon>Actinomycetes</taxon>
        <taxon>Mycobacteriales</taxon>
        <taxon>Corynebacteriaceae</taxon>
        <taxon>Corynebacterium</taxon>
    </lineage>
</organism>
<dbReference type="AlphaFoldDB" id="A0A1Q2HXK5"/>
<dbReference type="CDD" id="cd00093">
    <property type="entry name" value="HTH_XRE"/>
    <property type="match status" value="1"/>
</dbReference>
<protein>
    <submittedName>
        <fullName evidence="2">Antitoxin HigA</fullName>
    </submittedName>
</protein>
<evidence type="ECO:0000259" key="1">
    <source>
        <dbReference type="PROSITE" id="PS50943"/>
    </source>
</evidence>
<reference evidence="2 3" key="1">
    <citation type="submission" date="2016-12" db="EMBL/GenBank/DDBJ databases">
        <authorList>
            <person name="Song W.-J."/>
            <person name="Kurnit D.M."/>
        </authorList>
    </citation>
    <scope>NUCLEOTIDE SEQUENCE [LARGE SCALE GENOMIC DNA]</scope>
    <source>
        <strain evidence="2 3">DSM 30827</strain>
    </source>
</reference>
<gene>
    <name evidence="2" type="primary">higA</name>
    <name evidence="2" type="ORF">CGLAU_08040</name>
</gene>
<dbReference type="OrthoDB" id="3256054at2"/>
<keyword evidence="3" id="KW-1185">Reference proteome</keyword>
<dbReference type="Pfam" id="PF01381">
    <property type="entry name" value="HTH_3"/>
    <property type="match status" value="1"/>
</dbReference>
<proteinExistence type="predicted"/>
<dbReference type="GO" id="GO:0003677">
    <property type="term" value="F:DNA binding"/>
    <property type="evidence" value="ECO:0007669"/>
    <property type="project" value="InterPro"/>
</dbReference>
<sequence>MKSDDYIRANSVEFEVEEFLDDPEIREAFEDAHVRSEVADRLREARKNGKLSQKDVAAAMGTTQSAISDLERGETDPQLSTMQRYARAVGARIRLVVDAPGSAASVISPYRCVSTSTTTRETSHRACLREVSSSYSDIKVS</sequence>
<accession>A0A1Q2HXK5</accession>
<evidence type="ECO:0000313" key="2">
    <source>
        <dbReference type="EMBL" id="AQQ15563.1"/>
    </source>
</evidence>
<dbReference type="Gene3D" id="1.10.260.40">
    <property type="entry name" value="lambda repressor-like DNA-binding domains"/>
    <property type="match status" value="1"/>
</dbReference>
<dbReference type="RefSeq" id="WP_095660235.1">
    <property type="nucleotide sequence ID" value="NZ_CP019688.1"/>
</dbReference>
<dbReference type="SMART" id="SM00530">
    <property type="entry name" value="HTH_XRE"/>
    <property type="match status" value="1"/>
</dbReference>
<dbReference type="InterPro" id="IPR010982">
    <property type="entry name" value="Lambda_DNA-bd_dom_sf"/>
</dbReference>
<dbReference type="SUPFAM" id="SSF47413">
    <property type="entry name" value="lambda repressor-like DNA-binding domains"/>
    <property type="match status" value="1"/>
</dbReference>
<dbReference type="EMBL" id="CP019688">
    <property type="protein sequence ID" value="AQQ15563.1"/>
    <property type="molecule type" value="Genomic_DNA"/>
</dbReference>
<dbReference type="KEGG" id="cgv:CGLAU_08040"/>
<dbReference type="Proteomes" id="UP000217209">
    <property type="component" value="Chromosome"/>
</dbReference>
<dbReference type="InterPro" id="IPR001387">
    <property type="entry name" value="Cro/C1-type_HTH"/>
</dbReference>
<dbReference type="PROSITE" id="PS50943">
    <property type="entry name" value="HTH_CROC1"/>
    <property type="match status" value="1"/>
</dbReference>
<name>A0A1Q2HXK5_9CORY</name>
<evidence type="ECO:0000313" key="3">
    <source>
        <dbReference type="Proteomes" id="UP000217209"/>
    </source>
</evidence>